<keyword evidence="3" id="KW-1185">Reference proteome</keyword>
<dbReference type="InterPro" id="IPR036397">
    <property type="entry name" value="RNaseH_sf"/>
</dbReference>
<dbReference type="EMBL" id="BSPP01000002">
    <property type="protein sequence ID" value="GLS85570.1"/>
    <property type="molecule type" value="Genomic_DNA"/>
</dbReference>
<dbReference type="PANTHER" id="PTHR46889:SF4">
    <property type="entry name" value="TRANSPOSASE INSO FOR INSERTION SEQUENCE ELEMENT IS911B-RELATED"/>
    <property type="match status" value="1"/>
</dbReference>
<proteinExistence type="predicted"/>
<dbReference type="GO" id="GO:0003676">
    <property type="term" value="F:nucleic acid binding"/>
    <property type="evidence" value="ECO:0007669"/>
    <property type="project" value="InterPro"/>
</dbReference>
<dbReference type="InterPro" id="IPR050900">
    <property type="entry name" value="Transposase_IS3/IS150/IS904"/>
</dbReference>
<dbReference type="InterPro" id="IPR012337">
    <property type="entry name" value="RNaseH-like_sf"/>
</dbReference>
<evidence type="ECO:0000259" key="1">
    <source>
        <dbReference type="Pfam" id="PF00665"/>
    </source>
</evidence>
<dbReference type="Gene3D" id="3.30.420.10">
    <property type="entry name" value="Ribonuclease H-like superfamily/Ribonuclease H"/>
    <property type="match status" value="1"/>
</dbReference>
<dbReference type="Proteomes" id="UP001157355">
    <property type="component" value="Unassembled WGS sequence"/>
</dbReference>
<dbReference type="PANTHER" id="PTHR46889">
    <property type="entry name" value="TRANSPOSASE INSF FOR INSERTION SEQUENCE IS3B-RELATED"/>
    <property type="match status" value="1"/>
</dbReference>
<dbReference type="Pfam" id="PF00665">
    <property type="entry name" value="rve"/>
    <property type="match status" value="1"/>
</dbReference>
<gene>
    <name evidence="2" type="ORF">GCM10010873_05430</name>
</gene>
<dbReference type="GO" id="GO:0015074">
    <property type="term" value="P:DNA integration"/>
    <property type="evidence" value="ECO:0007669"/>
    <property type="project" value="InterPro"/>
</dbReference>
<dbReference type="AlphaFoldDB" id="A0AA37U0E3"/>
<comment type="caution">
    <text evidence="2">The sequence shown here is derived from an EMBL/GenBank/DDBJ whole genome shotgun (WGS) entry which is preliminary data.</text>
</comment>
<evidence type="ECO:0000313" key="2">
    <source>
        <dbReference type="EMBL" id="GLS85570.1"/>
    </source>
</evidence>
<organism evidence="2 3">
    <name type="scientific">Cypionkella aquatica</name>
    <dbReference type="NCBI Taxonomy" id="1756042"/>
    <lineage>
        <taxon>Bacteria</taxon>
        <taxon>Pseudomonadati</taxon>
        <taxon>Pseudomonadota</taxon>
        <taxon>Alphaproteobacteria</taxon>
        <taxon>Rhodobacterales</taxon>
        <taxon>Paracoccaceae</taxon>
        <taxon>Cypionkella</taxon>
    </lineage>
</organism>
<evidence type="ECO:0000313" key="3">
    <source>
        <dbReference type="Proteomes" id="UP001157355"/>
    </source>
</evidence>
<sequence length="104" mass="11852">MKADRDAALVMEALMMAVWRRSRADALLHHSDQGAQYTSEHFQSFLVDNRITCSLSRMGNVWDNSSMDSFFSSLKTERKTRKLCRARDEGHIDEPFPASDIGKA</sequence>
<protein>
    <recommendedName>
        <fullName evidence="1">Integrase catalytic domain-containing protein</fullName>
    </recommendedName>
</protein>
<dbReference type="SUPFAM" id="SSF53098">
    <property type="entry name" value="Ribonuclease H-like"/>
    <property type="match status" value="1"/>
</dbReference>
<dbReference type="InterPro" id="IPR001584">
    <property type="entry name" value="Integrase_cat-core"/>
</dbReference>
<accession>A0AA37U0E3</accession>
<reference evidence="2 3" key="1">
    <citation type="journal article" date="2014" name="Int. J. Syst. Evol. Microbiol.">
        <title>Complete genome sequence of Corynebacterium casei LMG S-19264T (=DSM 44701T), isolated from a smear-ripened cheese.</title>
        <authorList>
            <consortium name="US DOE Joint Genome Institute (JGI-PGF)"/>
            <person name="Walter F."/>
            <person name="Albersmeier A."/>
            <person name="Kalinowski J."/>
            <person name="Ruckert C."/>
        </authorList>
    </citation>
    <scope>NUCLEOTIDE SEQUENCE [LARGE SCALE GENOMIC DNA]</scope>
    <source>
        <strain evidence="2 3">NBRC 111766</strain>
    </source>
</reference>
<name>A0AA37U0E3_9RHOB</name>
<feature type="domain" description="Integrase catalytic" evidence="1">
    <location>
        <begin position="4"/>
        <end position="60"/>
    </location>
</feature>